<sequence length="57" mass="5883">MLYVLLGAVVGAVVGGFRARARGGNGFDIAQYAAVHALIGGVLMVFVTIWLLRHGAG</sequence>
<protein>
    <recommendedName>
        <fullName evidence="6">Apolipoprotein acyltransferase</fullName>
    </recommendedName>
</protein>
<comment type="caution">
    <text evidence="3">The sequence shown here is derived from an EMBL/GenBank/DDBJ whole genome shotgun (WGS) entry which is preliminary data.</text>
</comment>
<keyword evidence="1" id="KW-0472">Membrane</keyword>
<dbReference type="Proteomes" id="UP000196640">
    <property type="component" value="Unassembled WGS sequence"/>
</dbReference>
<evidence type="ECO:0000313" key="4">
    <source>
        <dbReference type="Proteomes" id="UP000196640"/>
    </source>
</evidence>
<evidence type="ECO:0000313" key="2">
    <source>
        <dbReference type="EMBL" id="OWJ79793.1"/>
    </source>
</evidence>
<reference evidence="4 5" key="1">
    <citation type="submission" date="2016-11" db="EMBL/GenBank/DDBJ databases">
        <title>Comparison of Traditional DNA-DNA Hybridization with In Silico Genomic Analysis.</title>
        <authorList>
            <person name="Nicholson A.C."/>
            <person name="Sammons S."/>
            <person name="Humrighouse B.W."/>
            <person name="Graziano J."/>
            <person name="Lasker B."/>
            <person name="Whitney A.M."/>
            <person name="Mcquiston J.R."/>
        </authorList>
    </citation>
    <scope>NUCLEOTIDE SEQUENCE [LARGE SCALE GENOMIC DNA]</scope>
    <source>
        <strain evidence="2 5">H1892</strain>
        <strain evidence="3 4">H2381</strain>
    </source>
</reference>
<accession>A0A212AYK0</accession>
<dbReference type="AlphaFoldDB" id="A0A212AYK0"/>
<keyword evidence="5" id="KW-1185">Reference proteome</keyword>
<organism evidence="3 4">
    <name type="scientific">Haematobacter missouriensis</name>
    <dbReference type="NCBI Taxonomy" id="366616"/>
    <lineage>
        <taxon>Bacteria</taxon>
        <taxon>Pseudomonadati</taxon>
        <taxon>Pseudomonadota</taxon>
        <taxon>Alphaproteobacteria</taxon>
        <taxon>Rhodobacterales</taxon>
        <taxon>Paracoccaceae</taxon>
        <taxon>Haematobacter</taxon>
    </lineage>
</organism>
<evidence type="ECO:0000313" key="3">
    <source>
        <dbReference type="EMBL" id="OWJ86545.1"/>
    </source>
</evidence>
<dbReference type="EMBL" id="NIPX01000001">
    <property type="protein sequence ID" value="OWJ86545.1"/>
    <property type="molecule type" value="Genomic_DNA"/>
</dbReference>
<evidence type="ECO:0000256" key="1">
    <source>
        <dbReference type="SAM" id="Phobius"/>
    </source>
</evidence>
<keyword evidence="1" id="KW-1133">Transmembrane helix</keyword>
<name>A0A212AYK0_9RHOB</name>
<keyword evidence="1" id="KW-0812">Transmembrane</keyword>
<evidence type="ECO:0008006" key="6">
    <source>
        <dbReference type="Google" id="ProtNLM"/>
    </source>
</evidence>
<dbReference type="STRING" id="366616.CG51_16235"/>
<gene>
    <name evidence="3" type="ORF">CDV52_00885</name>
    <name evidence="2" type="ORF">CDV53_00510</name>
</gene>
<dbReference type="RefSeq" id="WP_088233408.1">
    <property type="nucleotide sequence ID" value="NZ_CALUEG010000008.1"/>
</dbReference>
<feature type="transmembrane region" description="Helical" evidence="1">
    <location>
        <begin position="29"/>
        <end position="52"/>
    </location>
</feature>
<evidence type="ECO:0000313" key="5">
    <source>
        <dbReference type="Proteomes" id="UP000214673"/>
    </source>
</evidence>
<dbReference type="EMBL" id="NIPV01000003">
    <property type="protein sequence ID" value="OWJ79793.1"/>
    <property type="molecule type" value="Genomic_DNA"/>
</dbReference>
<dbReference type="Proteomes" id="UP000214673">
    <property type="component" value="Unassembled WGS sequence"/>
</dbReference>
<proteinExistence type="predicted"/>